<protein>
    <submittedName>
        <fullName evidence="10">Efflux RND transporter permease subunit</fullName>
    </submittedName>
</protein>
<dbReference type="GO" id="GO:0042910">
    <property type="term" value="F:xenobiotic transmembrane transporter activity"/>
    <property type="evidence" value="ECO:0007669"/>
    <property type="project" value="TreeGrafter"/>
</dbReference>
<dbReference type="SUPFAM" id="SSF82866">
    <property type="entry name" value="Multidrug efflux transporter AcrB transmembrane domain"/>
    <property type="match status" value="2"/>
</dbReference>
<evidence type="ECO:0000313" key="10">
    <source>
        <dbReference type="EMBL" id="HIS82809.1"/>
    </source>
</evidence>
<keyword evidence="3" id="KW-0813">Transport</keyword>
<evidence type="ECO:0000256" key="2">
    <source>
        <dbReference type="ARBA" id="ARBA00010942"/>
    </source>
</evidence>
<keyword evidence="7 9" id="KW-1133">Transmembrane helix</keyword>
<feature type="transmembrane region" description="Helical" evidence="9">
    <location>
        <begin position="960"/>
        <end position="984"/>
    </location>
</feature>
<feature type="transmembrane region" description="Helical" evidence="9">
    <location>
        <begin position="375"/>
        <end position="395"/>
    </location>
</feature>
<dbReference type="Gene3D" id="3.30.70.1440">
    <property type="entry name" value="Multidrug efflux transporter AcrB pore domain"/>
    <property type="match status" value="1"/>
</dbReference>
<dbReference type="Gene3D" id="1.20.1640.10">
    <property type="entry name" value="Multidrug efflux transporter AcrB transmembrane domain"/>
    <property type="match status" value="2"/>
</dbReference>
<dbReference type="SUPFAM" id="SSF82714">
    <property type="entry name" value="Multidrug efflux transporter AcrB TolC docking domain, DN and DC subdomains"/>
    <property type="match status" value="2"/>
</dbReference>
<feature type="transmembrane region" description="Helical" evidence="9">
    <location>
        <begin position="565"/>
        <end position="584"/>
    </location>
</feature>
<organism evidence="10 11">
    <name type="scientific">Candidatus Scatenecus faecavium</name>
    <dbReference type="NCBI Taxonomy" id="2840915"/>
    <lineage>
        <taxon>Bacteria</taxon>
        <taxon>Candidatus Scatenecus</taxon>
    </lineage>
</organism>
<dbReference type="Pfam" id="PF00873">
    <property type="entry name" value="ACR_tran"/>
    <property type="match status" value="1"/>
</dbReference>
<evidence type="ECO:0000256" key="6">
    <source>
        <dbReference type="ARBA" id="ARBA00022692"/>
    </source>
</evidence>
<feature type="transmembrane region" description="Helical" evidence="9">
    <location>
        <begin position="474"/>
        <end position="496"/>
    </location>
</feature>
<dbReference type="SUPFAM" id="SSF82693">
    <property type="entry name" value="Multidrug efflux transporter AcrB pore domain, PN1, PN2, PC1 and PC2 subdomains"/>
    <property type="match status" value="4"/>
</dbReference>
<feature type="transmembrane region" description="Helical" evidence="9">
    <location>
        <begin position="934"/>
        <end position="954"/>
    </location>
</feature>
<dbReference type="InterPro" id="IPR001036">
    <property type="entry name" value="Acrflvin-R"/>
</dbReference>
<dbReference type="Gene3D" id="3.30.70.1320">
    <property type="entry name" value="Multidrug efflux transporter AcrB pore domain like"/>
    <property type="match status" value="1"/>
</dbReference>
<proteinExistence type="inferred from homology"/>
<dbReference type="GO" id="GO:0009636">
    <property type="term" value="P:response to toxic substance"/>
    <property type="evidence" value="ECO:0007669"/>
    <property type="project" value="UniProtKB-ARBA"/>
</dbReference>
<accession>A0A9D1K4X4</accession>
<feature type="transmembrane region" description="Helical" evidence="9">
    <location>
        <begin position="20"/>
        <end position="38"/>
    </location>
</feature>
<keyword evidence="6 9" id="KW-0812">Transmembrane</keyword>
<dbReference type="InterPro" id="IPR027463">
    <property type="entry name" value="AcrB_DN_DC_subdom"/>
</dbReference>
<name>A0A9D1K4X4_9BACT</name>
<keyword evidence="8 9" id="KW-0472">Membrane</keyword>
<evidence type="ECO:0000256" key="7">
    <source>
        <dbReference type="ARBA" id="ARBA00022989"/>
    </source>
</evidence>
<dbReference type="Proteomes" id="UP000824139">
    <property type="component" value="Unassembled WGS sequence"/>
</dbReference>
<dbReference type="PRINTS" id="PR00702">
    <property type="entry name" value="ACRIFLAVINRP"/>
</dbReference>
<dbReference type="GO" id="GO:0005886">
    <property type="term" value="C:plasma membrane"/>
    <property type="evidence" value="ECO:0007669"/>
    <property type="project" value="UniProtKB-SubCell"/>
</dbReference>
<evidence type="ECO:0000256" key="3">
    <source>
        <dbReference type="ARBA" id="ARBA00022448"/>
    </source>
</evidence>
<dbReference type="PANTHER" id="PTHR32063:SF24">
    <property type="entry name" value="CATION EFFLUX SYSTEM (ACRB_ACRD_ACRF FAMILY)"/>
    <property type="match status" value="1"/>
</dbReference>
<dbReference type="InterPro" id="IPR004764">
    <property type="entry name" value="MdtF-like"/>
</dbReference>
<sequence length="1087" mass="118649">MKKVFDKEKLFFFIQKPRFALVISVCIVILGFISMISLKQESYPDVTPPQVRVSASYQGASAEVIESSVATILENKLNGVENLTYMTSTSSDGSYSLTLYFKVGSDKNINLMNVQNRIQQVQSQLPEDVQRTGVTAISRSSGSGAVILTLYPESGDWTQLDLTNYGSIYIKDELKRVDGVADVSVFGGGDYSMRIWLDPQKMAGLNISTSEVKAAIANQNTQVTAGALGQLPTDEKQALQITLKTQGRLKDVKEFENIIIRSNMDGSNVKIKDIARVELGAQSYSNLGLVNGKPSAVVVISQLPDANVINLSKAVKAKVNELNSRLTNGIKILYVKDDADYIHESMKEVEFTILLTGLIVVIIIFLFLGDGMATLVPCATIPVSLIGTFFALKAMGMSINLLSLFALVLAVGVVVDDAIVVIENVNRHIEEGKSAIMATQITMQEVGSSLVAMALVLMAVFVPIIFMGGMTGVMYKQFAVCIAVSIAISAICALSLSPAMCSHFLGHKNNEHKDSTIPLFASLQHIAKRIGKRTSGIVEKFNKGFAKVEDFYMEYVHKFVYNKKLVIMTYFLIVLLTLVSFKTISTGFIPDEDQGVLLATITLPDGASLSRTEEVSRKFVDGIRYIDGINEEKLTVFGGDGAVNSSTVIILLDDYSERKMTPVKWIKRKIQGKPTDLSHAAILNKVRAVASNTKEASILAFSPPAIMGMSMMGGFEFQMLSQGEYTAQQLESWANKLIAAANQDPSLSNVNTTFQANVPQYIVEIDYAKALAQNIDLQELYTTLSSMLGTYYVNDFNKYGRVFKVQIQAESRFRDKASDLSGIYVKNNNGVMVPILSVVKLKQTVGTASITRYNQYESVQIQGQQSAGKSSGDAMNAMEEVAKKTLPSDMTFDWSGTSAQEREASGQTAMVVGMALVFVYLFLVALYESYTIPIAVLLISPIAALGALIFQMMINQSFDIYSQVGMITLIGLAAKQSILIVEFAKEEHEKHGLSVKEAAIKAAKLRFRAIMMTELAFIIGVLPMIFASGAGANSRISVGSTVFGGMIAAATFGAVLTPAFYVIVQEFVDLFPKKEITEKDLEITEKV</sequence>
<dbReference type="PANTHER" id="PTHR32063">
    <property type="match status" value="1"/>
</dbReference>
<dbReference type="FunFam" id="1.20.1640.10:FF:000001">
    <property type="entry name" value="Efflux pump membrane transporter"/>
    <property type="match status" value="1"/>
</dbReference>
<feature type="transmembrane region" description="Helical" evidence="9">
    <location>
        <begin position="351"/>
        <end position="368"/>
    </location>
</feature>
<reference evidence="10" key="2">
    <citation type="journal article" date="2021" name="PeerJ">
        <title>Extensive microbial diversity within the chicken gut microbiome revealed by metagenomics and culture.</title>
        <authorList>
            <person name="Gilroy R."/>
            <person name="Ravi A."/>
            <person name="Getino M."/>
            <person name="Pursley I."/>
            <person name="Horton D.L."/>
            <person name="Alikhan N.F."/>
            <person name="Baker D."/>
            <person name="Gharbi K."/>
            <person name="Hall N."/>
            <person name="Watson M."/>
            <person name="Adriaenssens E.M."/>
            <person name="Foster-Nyarko E."/>
            <person name="Jarju S."/>
            <person name="Secka A."/>
            <person name="Antonio M."/>
            <person name="Oren A."/>
            <person name="Chaudhuri R.R."/>
            <person name="La Ragione R."/>
            <person name="Hildebrand F."/>
            <person name="Pallen M.J."/>
        </authorList>
    </citation>
    <scope>NUCLEOTIDE SEQUENCE</scope>
    <source>
        <strain evidence="10">CHK152-2994</strain>
    </source>
</reference>
<dbReference type="NCBIfam" id="TIGR00915">
    <property type="entry name" value="2A0602"/>
    <property type="match status" value="1"/>
</dbReference>
<dbReference type="FunFam" id="3.30.70.1430:FF:000001">
    <property type="entry name" value="Efflux pump membrane transporter"/>
    <property type="match status" value="1"/>
</dbReference>
<dbReference type="GO" id="GO:0015562">
    <property type="term" value="F:efflux transmembrane transporter activity"/>
    <property type="evidence" value="ECO:0007669"/>
    <property type="project" value="InterPro"/>
</dbReference>
<feature type="transmembrane region" description="Helical" evidence="9">
    <location>
        <begin position="1005"/>
        <end position="1030"/>
    </location>
</feature>
<evidence type="ECO:0000256" key="8">
    <source>
        <dbReference type="ARBA" id="ARBA00023136"/>
    </source>
</evidence>
<evidence type="ECO:0000256" key="1">
    <source>
        <dbReference type="ARBA" id="ARBA00004429"/>
    </source>
</evidence>
<comment type="subcellular location">
    <subcellularLocation>
        <location evidence="1">Cell inner membrane</location>
        <topology evidence="1">Multi-pass membrane protein</topology>
    </subcellularLocation>
</comment>
<keyword evidence="5" id="KW-0997">Cell inner membrane</keyword>
<feature type="transmembrane region" description="Helical" evidence="9">
    <location>
        <begin position="908"/>
        <end position="927"/>
    </location>
</feature>
<dbReference type="Gene3D" id="3.30.2090.10">
    <property type="entry name" value="Multidrug efflux transporter AcrB TolC docking domain, DN and DC subdomains"/>
    <property type="match status" value="2"/>
</dbReference>
<dbReference type="AlphaFoldDB" id="A0A9D1K4X4"/>
<dbReference type="Gene3D" id="3.30.70.1430">
    <property type="entry name" value="Multidrug efflux transporter AcrB pore domain"/>
    <property type="match status" value="2"/>
</dbReference>
<comment type="similarity">
    <text evidence="2">Belongs to the resistance-nodulation-cell division (RND) (TC 2.A.6) family.</text>
</comment>
<evidence type="ECO:0000256" key="9">
    <source>
        <dbReference type="SAM" id="Phobius"/>
    </source>
</evidence>
<evidence type="ECO:0000256" key="5">
    <source>
        <dbReference type="ARBA" id="ARBA00022519"/>
    </source>
</evidence>
<evidence type="ECO:0000256" key="4">
    <source>
        <dbReference type="ARBA" id="ARBA00022475"/>
    </source>
</evidence>
<dbReference type="EMBL" id="DVJO01000091">
    <property type="protein sequence ID" value="HIS82809.1"/>
    <property type="molecule type" value="Genomic_DNA"/>
</dbReference>
<reference evidence="10" key="1">
    <citation type="submission" date="2020-10" db="EMBL/GenBank/DDBJ databases">
        <authorList>
            <person name="Gilroy R."/>
        </authorList>
    </citation>
    <scope>NUCLEOTIDE SEQUENCE</scope>
    <source>
        <strain evidence="10">CHK152-2994</strain>
    </source>
</reference>
<gene>
    <name evidence="10" type="ORF">IAD41_04305</name>
</gene>
<comment type="caution">
    <text evidence="10">The sequence shown here is derived from an EMBL/GenBank/DDBJ whole genome shotgun (WGS) entry which is preliminary data.</text>
</comment>
<feature type="transmembrane region" description="Helical" evidence="9">
    <location>
        <begin position="446"/>
        <end position="468"/>
    </location>
</feature>
<keyword evidence="4" id="KW-1003">Cell membrane</keyword>
<feature type="transmembrane region" description="Helical" evidence="9">
    <location>
        <begin position="1042"/>
        <end position="1064"/>
    </location>
</feature>
<feature type="transmembrane region" description="Helical" evidence="9">
    <location>
        <begin position="401"/>
        <end position="425"/>
    </location>
</feature>
<evidence type="ECO:0000313" key="11">
    <source>
        <dbReference type="Proteomes" id="UP000824139"/>
    </source>
</evidence>